<dbReference type="Proteomes" id="UP000226031">
    <property type="component" value="Unassembled WGS sequence"/>
</dbReference>
<evidence type="ECO:0000256" key="1">
    <source>
        <dbReference type="SAM" id="MobiDB-lite"/>
    </source>
</evidence>
<evidence type="ECO:0000313" key="3">
    <source>
        <dbReference type="Proteomes" id="UP000226031"/>
    </source>
</evidence>
<gene>
    <name evidence="2" type="ORF">GX50_08667</name>
</gene>
<feature type="compositionally biased region" description="Basic and acidic residues" evidence="1">
    <location>
        <begin position="62"/>
        <end position="71"/>
    </location>
</feature>
<feature type="compositionally biased region" description="Pro residues" evidence="1">
    <location>
        <begin position="35"/>
        <end position="49"/>
    </location>
</feature>
<evidence type="ECO:0000313" key="2">
    <source>
        <dbReference type="EMBL" id="PGH28591.1"/>
    </source>
</evidence>
<feature type="compositionally biased region" description="Basic and acidic residues" evidence="1">
    <location>
        <begin position="1"/>
        <end position="10"/>
    </location>
</feature>
<keyword evidence="3" id="KW-1185">Reference proteome</keyword>
<sequence>MPHVKEREGHLPASSRPINENPTEQRHQSNQTQPQPQPPPPPRPRPGPGPRATSIDTTVVELSRELSEMEAHVIGSSSSPPSPLPLLPAVTQSLPMNDRETISGNSSLSNIYLAGRNDDNDVDVDVGVDDDGNGDTSNTSSENGNPRGVSEVVGKEYEWVNCGGAEELHDTTSEREVDDQGDEDEEEEEEEEEEEGGDNDDNDEPLSRLYVLFIRSLVRAFVCEW</sequence>
<feature type="compositionally biased region" description="Polar residues" evidence="1">
    <location>
        <begin position="16"/>
        <end position="32"/>
    </location>
</feature>
<dbReference type="EMBL" id="PDND01000368">
    <property type="protein sequence ID" value="PGH28591.1"/>
    <property type="molecule type" value="Genomic_DNA"/>
</dbReference>
<dbReference type="AlphaFoldDB" id="A0A2B7Z5F0"/>
<organism evidence="2 3">
    <name type="scientific">[Emmonsia] crescens</name>
    <dbReference type="NCBI Taxonomy" id="73230"/>
    <lineage>
        <taxon>Eukaryota</taxon>
        <taxon>Fungi</taxon>
        <taxon>Dikarya</taxon>
        <taxon>Ascomycota</taxon>
        <taxon>Pezizomycotina</taxon>
        <taxon>Eurotiomycetes</taxon>
        <taxon>Eurotiomycetidae</taxon>
        <taxon>Onygenales</taxon>
        <taxon>Ajellomycetaceae</taxon>
        <taxon>Emergomyces</taxon>
    </lineage>
</organism>
<protein>
    <submittedName>
        <fullName evidence="2">Uncharacterized protein</fullName>
    </submittedName>
</protein>
<dbReference type="VEuPathDB" id="FungiDB:EMCG_06024"/>
<comment type="caution">
    <text evidence="2">The sequence shown here is derived from an EMBL/GenBank/DDBJ whole genome shotgun (WGS) entry which is preliminary data.</text>
</comment>
<name>A0A2B7Z5F0_9EURO</name>
<feature type="region of interest" description="Disordered" evidence="1">
    <location>
        <begin position="1"/>
        <end position="205"/>
    </location>
</feature>
<reference evidence="2 3" key="1">
    <citation type="submission" date="2017-10" db="EMBL/GenBank/DDBJ databases">
        <title>Comparative genomics in systemic dimorphic fungi from Ajellomycetaceae.</title>
        <authorList>
            <person name="Munoz J.F."/>
            <person name="Mcewen J.G."/>
            <person name="Clay O.K."/>
            <person name="Cuomo C.A."/>
        </authorList>
    </citation>
    <scope>NUCLEOTIDE SEQUENCE [LARGE SCALE GENOMIC DNA]</scope>
    <source>
        <strain evidence="2 3">UAMH4076</strain>
    </source>
</reference>
<accession>A0A2B7Z5F0</accession>
<feature type="compositionally biased region" description="Basic and acidic residues" evidence="1">
    <location>
        <begin position="166"/>
        <end position="175"/>
    </location>
</feature>
<feature type="compositionally biased region" description="Acidic residues" evidence="1">
    <location>
        <begin position="120"/>
        <end position="133"/>
    </location>
</feature>
<proteinExistence type="predicted"/>
<feature type="compositionally biased region" description="Acidic residues" evidence="1">
    <location>
        <begin position="176"/>
        <end position="204"/>
    </location>
</feature>